<comment type="caution">
    <text evidence="2">The sequence shown here is derived from an EMBL/GenBank/DDBJ whole genome shotgun (WGS) entry which is preliminary data.</text>
</comment>
<evidence type="ECO:0000313" key="2">
    <source>
        <dbReference type="EMBL" id="KAJ1962845.1"/>
    </source>
</evidence>
<evidence type="ECO:0000313" key="3">
    <source>
        <dbReference type="Proteomes" id="UP001150925"/>
    </source>
</evidence>
<dbReference type="EMBL" id="JANBPY010000906">
    <property type="protein sequence ID" value="KAJ1962845.1"/>
    <property type="molecule type" value="Genomic_DNA"/>
</dbReference>
<name>A0A9W8E735_9FUNG</name>
<gene>
    <name evidence="2" type="ORF">IWQ62_003397</name>
</gene>
<proteinExistence type="predicted"/>
<protein>
    <submittedName>
        <fullName evidence="2">Uncharacterized protein</fullName>
    </submittedName>
</protein>
<evidence type="ECO:0000256" key="1">
    <source>
        <dbReference type="SAM" id="MobiDB-lite"/>
    </source>
</evidence>
<accession>A0A9W8E735</accession>
<feature type="non-terminal residue" evidence="2">
    <location>
        <position position="77"/>
    </location>
</feature>
<keyword evidence="3" id="KW-1185">Reference proteome</keyword>
<dbReference type="AlphaFoldDB" id="A0A9W8E735"/>
<feature type="region of interest" description="Disordered" evidence="1">
    <location>
        <begin position="1"/>
        <end position="44"/>
    </location>
</feature>
<organism evidence="2 3">
    <name type="scientific">Dispira parvispora</name>
    <dbReference type="NCBI Taxonomy" id="1520584"/>
    <lineage>
        <taxon>Eukaryota</taxon>
        <taxon>Fungi</taxon>
        <taxon>Fungi incertae sedis</taxon>
        <taxon>Zoopagomycota</taxon>
        <taxon>Kickxellomycotina</taxon>
        <taxon>Dimargaritomycetes</taxon>
        <taxon>Dimargaritales</taxon>
        <taxon>Dimargaritaceae</taxon>
        <taxon>Dispira</taxon>
    </lineage>
</organism>
<sequence length="77" mass="8498">MSIPPDRTQHPSLRSYPLANAPKESMGPRSSVSTVLQPINPTLPDAEGPLGPELWVHCNKCMLSNTETFWLTECAHI</sequence>
<reference evidence="2" key="1">
    <citation type="submission" date="2022-07" db="EMBL/GenBank/DDBJ databases">
        <title>Phylogenomic reconstructions and comparative analyses of Kickxellomycotina fungi.</title>
        <authorList>
            <person name="Reynolds N.K."/>
            <person name="Stajich J.E."/>
            <person name="Barry K."/>
            <person name="Grigoriev I.V."/>
            <person name="Crous P."/>
            <person name="Smith M.E."/>
        </authorList>
    </citation>
    <scope>NUCLEOTIDE SEQUENCE</scope>
    <source>
        <strain evidence="2">RSA 1196</strain>
    </source>
</reference>
<feature type="compositionally biased region" description="Polar residues" evidence="1">
    <location>
        <begin position="28"/>
        <end position="40"/>
    </location>
</feature>
<dbReference type="Proteomes" id="UP001150925">
    <property type="component" value="Unassembled WGS sequence"/>
</dbReference>